<evidence type="ECO:0000313" key="5">
    <source>
        <dbReference type="Proteomes" id="UP000286075"/>
    </source>
</evidence>
<keyword evidence="1" id="KW-0732">Signal</keyword>
<dbReference type="Proteomes" id="UP000286075">
    <property type="component" value="Unassembled WGS sequence"/>
</dbReference>
<accession>A0A1M6H9N5</accession>
<evidence type="ECO:0000313" key="3">
    <source>
        <dbReference type="EMBL" id="SHJ18876.1"/>
    </source>
</evidence>
<dbReference type="eggNOG" id="ENOG50333MR">
    <property type="taxonomic scope" value="Bacteria"/>
</dbReference>
<organism evidence="3 4">
    <name type="scientific">Bacteroides stercorirosoris</name>
    <dbReference type="NCBI Taxonomy" id="871324"/>
    <lineage>
        <taxon>Bacteria</taxon>
        <taxon>Pseudomonadati</taxon>
        <taxon>Bacteroidota</taxon>
        <taxon>Bacteroidia</taxon>
        <taxon>Bacteroidales</taxon>
        <taxon>Bacteroidaceae</taxon>
        <taxon>Bacteroides</taxon>
    </lineage>
</organism>
<dbReference type="InterPro" id="IPR025348">
    <property type="entry name" value="DUF4252"/>
</dbReference>
<dbReference type="RefSeq" id="WP_025831916.1">
    <property type="nucleotide sequence ID" value="NZ_CABMFG010000030.1"/>
</dbReference>
<gene>
    <name evidence="2" type="ORF">DXA68_16410</name>
    <name evidence="3" type="ORF">SAMN05444350_117137</name>
</gene>
<dbReference type="Pfam" id="PF14060">
    <property type="entry name" value="DUF4252"/>
    <property type="match status" value="1"/>
</dbReference>
<keyword evidence="4" id="KW-1185">Reference proteome</keyword>
<dbReference type="AlphaFoldDB" id="A0A1M6H9N5"/>
<dbReference type="Proteomes" id="UP000184192">
    <property type="component" value="Unassembled WGS sequence"/>
</dbReference>
<sequence length="250" mass="28380">MKLNKILLAGALLLLPLLCQAQKNIFNTYNDMKGVSSVYISKAMIEMNPNLFTKDIYIGKVSGKLDCVQILSTMDSNIKKDMRKDLRSLVQSSKYELLMKQKGTVSSSEFYINRKGDKVKELIMIIDGAATLKFVYLEGEMTLKDIQNIMMYQNTGMNEGGNVYRIDGNLDLADVNIWDSLKGLEGLQGLEGLKGLESLKSLESLKGLKSLKDLSKLKDSEYLKKQMDADTWKRFEKSMEMLEERLENLE</sequence>
<evidence type="ECO:0000313" key="4">
    <source>
        <dbReference type="Proteomes" id="UP000184192"/>
    </source>
</evidence>
<protein>
    <submittedName>
        <fullName evidence="2">DUF4252 domain-containing protein</fullName>
    </submittedName>
</protein>
<dbReference type="EMBL" id="FQZN01000017">
    <property type="protein sequence ID" value="SHJ18876.1"/>
    <property type="molecule type" value="Genomic_DNA"/>
</dbReference>
<dbReference type="GeneID" id="92712987"/>
<proteinExistence type="predicted"/>
<evidence type="ECO:0000313" key="2">
    <source>
        <dbReference type="EMBL" id="RGX77210.1"/>
    </source>
</evidence>
<reference evidence="3" key="1">
    <citation type="submission" date="2016-11" db="EMBL/GenBank/DDBJ databases">
        <authorList>
            <person name="Jaros S."/>
            <person name="Januszkiewicz K."/>
            <person name="Wedrychowicz H."/>
        </authorList>
    </citation>
    <scope>NUCLEOTIDE SEQUENCE [LARGE SCALE GENOMIC DNA]</scope>
    <source>
        <strain evidence="3">DSM 26884</strain>
    </source>
</reference>
<name>A0A1M6H9N5_9BACE</name>
<reference evidence="2 5" key="3">
    <citation type="submission" date="2018-08" db="EMBL/GenBank/DDBJ databases">
        <title>A genome reference for cultivated species of the human gut microbiota.</title>
        <authorList>
            <person name="Zou Y."/>
            <person name="Xue W."/>
            <person name="Luo G."/>
        </authorList>
    </citation>
    <scope>NUCLEOTIDE SEQUENCE [LARGE SCALE GENOMIC DNA]</scope>
    <source>
        <strain evidence="2 5">OF03-9BH</strain>
    </source>
</reference>
<evidence type="ECO:0000256" key="1">
    <source>
        <dbReference type="SAM" id="SignalP"/>
    </source>
</evidence>
<reference evidence="4" key="2">
    <citation type="submission" date="2016-11" db="EMBL/GenBank/DDBJ databases">
        <authorList>
            <person name="Varghese N."/>
            <person name="Submissions S."/>
        </authorList>
    </citation>
    <scope>NUCLEOTIDE SEQUENCE [LARGE SCALE GENOMIC DNA]</scope>
    <source>
        <strain evidence="4">DSM 26884</strain>
    </source>
</reference>
<dbReference type="OrthoDB" id="705638at2"/>
<dbReference type="EMBL" id="QSCF01000030">
    <property type="protein sequence ID" value="RGX77210.1"/>
    <property type="molecule type" value="Genomic_DNA"/>
</dbReference>
<feature type="signal peptide" evidence="1">
    <location>
        <begin position="1"/>
        <end position="21"/>
    </location>
</feature>
<feature type="chain" id="PRO_5044562602" evidence="1">
    <location>
        <begin position="22"/>
        <end position="250"/>
    </location>
</feature>